<feature type="compositionally biased region" description="Pro residues" evidence="1">
    <location>
        <begin position="209"/>
        <end position="220"/>
    </location>
</feature>
<dbReference type="PANTHER" id="PTHR42648">
    <property type="entry name" value="TRANSPOSASE, PUTATIVE-RELATED"/>
    <property type="match status" value="1"/>
</dbReference>
<protein>
    <recommendedName>
        <fullName evidence="2">Retroviral polymerase SH3-like domain-containing protein</fullName>
    </recommendedName>
</protein>
<dbReference type="Proteomes" id="UP001497516">
    <property type="component" value="Chromosome 3"/>
</dbReference>
<sequence>MAFFRNNPARVSPSIMGWWSTRIAMFLNLAGHYFFHSSVPTSFWVEVIHIVVYLINRKPDLVLDAKSPYEALYQRRPEYEQLRVFGCMWYVLLPRWERHKRAPKAIKCAFVGYSEKHKGYVCYDPTNRRVRIFCDVFLEHIPHYSVSAAEHRAANDLFHPLAEFPPGLDTFLEGADPPSHSPSISSSSSSPSSSSRTSSSSSCSSSGADPPPPSPNPSPAPVVLRRSDRVTRGQPPHCLGDFVAFATHHVPIPATYKQAHGQAFLECNYGCGI</sequence>
<reference evidence="3 4" key="1">
    <citation type="submission" date="2024-04" db="EMBL/GenBank/DDBJ databases">
        <authorList>
            <person name="Fracassetti M."/>
        </authorList>
    </citation>
    <scope>NUCLEOTIDE SEQUENCE [LARGE SCALE GENOMIC DNA]</scope>
</reference>
<evidence type="ECO:0000313" key="3">
    <source>
        <dbReference type="EMBL" id="CAL1378329.1"/>
    </source>
</evidence>
<feature type="region of interest" description="Disordered" evidence="1">
    <location>
        <begin position="175"/>
        <end position="223"/>
    </location>
</feature>
<dbReference type="Pfam" id="PF25597">
    <property type="entry name" value="SH3_retrovirus"/>
    <property type="match status" value="1"/>
</dbReference>
<proteinExistence type="predicted"/>
<gene>
    <name evidence="3" type="ORF">LTRI10_LOCUS19920</name>
</gene>
<dbReference type="AlphaFoldDB" id="A0AAV2DXV9"/>
<dbReference type="InterPro" id="IPR039537">
    <property type="entry name" value="Retrotran_Ty1/copia-like"/>
</dbReference>
<dbReference type="EMBL" id="OZ034816">
    <property type="protein sequence ID" value="CAL1378329.1"/>
    <property type="molecule type" value="Genomic_DNA"/>
</dbReference>
<accession>A0AAV2DXV9</accession>
<feature type="compositionally biased region" description="Low complexity" evidence="1">
    <location>
        <begin position="177"/>
        <end position="208"/>
    </location>
</feature>
<evidence type="ECO:0000313" key="4">
    <source>
        <dbReference type="Proteomes" id="UP001497516"/>
    </source>
</evidence>
<evidence type="ECO:0000259" key="2">
    <source>
        <dbReference type="Pfam" id="PF25597"/>
    </source>
</evidence>
<dbReference type="InterPro" id="IPR057670">
    <property type="entry name" value="SH3_retrovirus"/>
</dbReference>
<feature type="domain" description="Retroviral polymerase SH3-like" evidence="2">
    <location>
        <begin position="87"/>
        <end position="140"/>
    </location>
</feature>
<organism evidence="3 4">
    <name type="scientific">Linum trigynum</name>
    <dbReference type="NCBI Taxonomy" id="586398"/>
    <lineage>
        <taxon>Eukaryota</taxon>
        <taxon>Viridiplantae</taxon>
        <taxon>Streptophyta</taxon>
        <taxon>Embryophyta</taxon>
        <taxon>Tracheophyta</taxon>
        <taxon>Spermatophyta</taxon>
        <taxon>Magnoliopsida</taxon>
        <taxon>eudicotyledons</taxon>
        <taxon>Gunneridae</taxon>
        <taxon>Pentapetalae</taxon>
        <taxon>rosids</taxon>
        <taxon>fabids</taxon>
        <taxon>Malpighiales</taxon>
        <taxon>Linaceae</taxon>
        <taxon>Linum</taxon>
    </lineage>
</organism>
<keyword evidence="4" id="KW-1185">Reference proteome</keyword>
<dbReference type="PANTHER" id="PTHR42648:SF26">
    <property type="entry name" value="INTEGRASE CATALYTIC DOMAIN-CONTAINING PROTEIN"/>
    <property type="match status" value="1"/>
</dbReference>
<evidence type="ECO:0000256" key="1">
    <source>
        <dbReference type="SAM" id="MobiDB-lite"/>
    </source>
</evidence>
<name>A0AAV2DXV9_9ROSI</name>